<dbReference type="PRINTS" id="PR00080">
    <property type="entry name" value="SDRFAMILY"/>
</dbReference>
<reference evidence="3" key="1">
    <citation type="submission" date="2020-05" db="EMBL/GenBank/DDBJ databases">
        <authorList>
            <person name="Chiriac C."/>
            <person name="Salcher M."/>
            <person name="Ghai R."/>
            <person name="Kavagutti S V."/>
        </authorList>
    </citation>
    <scope>NUCLEOTIDE SEQUENCE</scope>
</reference>
<dbReference type="InterPro" id="IPR002347">
    <property type="entry name" value="SDR_fam"/>
</dbReference>
<dbReference type="SUPFAM" id="SSF51735">
    <property type="entry name" value="NAD(P)-binding Rossmann-fold domains"/>
    <property type="match status" value="1"/>
</dbReference>
<keyword evidence="2" id="KW-0560">Oxidoreductase</keyword>
<dbReference type="GO" id="GO:0016491">
    <property type="term" value="F:oxidoreductase activity"/>
    <property type="evidence" value="ECO:0007669"/>
    <property type="project" value="UniProtKB-KW"/>
</dbReference>
<evidence type="ECO:0000256" key="1">
    <source>
        <dbReference type="ARBA" id="ARBA00006484"/>
    </source>
</evidence>
<accession>A0A6J5YFN4</accession>
<proteinExistence type="inferred from homology"/>
<name>A0A6J5YFN4_9ZZZZ</name>
<dbReference type="CDD" id="cd05374">
    <property type="entry name" value="17beta-HSD-like_SDR_c"/>
    <property type="match status" value="1"/>
</dbReference>
<dbReference type="InterPro" id="IPR051911">
    <property type="entry name" value="SDR_oxidoreductase"/>
</dbReference>
<protein>
    <submittedName>
        <fullName evidence="3">Unannotated protein</fullName>
    </submittedName>
</protein>
<dbReference type="EMBL" id="CAEMXZ010000176">
    <property type="protein sequence ID" value="CAB4324593.1"/>
    <property type="molecule type" value="Genomic_DNA"/>
</dbReference>
<dbReference type="PRINTS" id="PR00081">
    <property type="entry name" value="GDHRDH"/>
</dbReference>
<evidence type="ECO:0000256" key="2">
    <source>
        <dbReference type="ARBA" id="ARBA00023002"/>
    </source>
</evidence>
<dbReference type="PANTHER" id="PTHR43976">
    <property type="entry name" value="SHORT CHAIN DEHYDROGENASE"/>
    <property type="match status" value="1"/>
</dbReference>
<dbReference type="InterPro" id="IPR020904">
    <property type="entry name" value="Sc_DH/Rdtase_CS"/>
</dbReference>
<dbReference type="InterPro" id="IPR036291">
    <property type="entry name" value="NAD(P)-bd_dom_sf"/>
</dbReference>
<organism evidence="3">
    <name type="scientific">freshwater metagenome</name>
    <dbReference type="NCBI Taxonomy" id="449393"/>
    <lineage>
        <taxon>unclassified sequences</taxon>
        <taxon>metagenomes</taxon>
        <taxon>ecological metagenomes</taxon>
    </lineage>
</organism>
<dbReference type="PROSITE" id="PS00061">
    <property type="entry name" value="ADH_SHORT"/>
    <property type="match status" value="1"/>
</dbReference>
<dbReference type="AlphaFoldDB" id="A0A6J5YFN4"/>
<sequence>MRILVTGAGRAIGAATCTELSKAGHEVVATARDVSLLDELDVALRLPLDVTSDESVKAAVEAAGPLDGIINNAALGGTAPLETYPIDKFRAMHETNVVGTLRLIQAVVPAWRERGSGVIVIIGSVQGRVSAPLGGAYGASKFALEAMTESLHYELRHFGIRTHIIEPGFIAPGMKDTGELPRPAAYQGLYDEWEGADDTLNAEGRPGPEVVGQAIVDIFANEDSPLRIPVGADAELILGTRAQLGDAEFEAVMRATMGLTW</sequence>
<dbReference type="Pfam" id="PF00106">
    <property type="entry name" value="adh_short"/>
    <property type="match status" value="1"/>
</dbReference>
<dbReference type="PANTHER" id="PTHR43976:SF16">
    <property type="entry name" value="SHORT-CHAIN DEHYDROGENASE_REDUCTASE FAMILY PROTEIN"/>
    <property type="match status" value="1"/>
</dbReference>
<dbReference type="Gene3D" id="3.40.50.720">
    <property type="entry name" value="NAD(P)-binding Rossmann-like Domain"/>
    <property type="match status" value="1"/>
</dbReference>
<gene>
    <name evidence="3" type="ORF">UFOPK1392_02368</name>
</gene>
<evidence type="ECO:0000313" key="3">
    <source>
        <dbReference type="EMBL" id="CAB4324593.1"/>
    </source>
</evidence>
<comment type="similarity">
    <text evidence="1">Belongs to the short-chain dehydrogenases/reductases (SDR) family.</text>
</comment>